<dbReference type="PANTHER" id="PTHR30408:SF12">
    <property type="entry name" value="TYPE I RESTRICTION ENZYME MJAVIII SPECIFICITY SUBUNIT"/>
    <property type="match status" value="1"/>
</dbReference>
<reference evidence="6" key="1">
    <citation type="submission" date="2016-01" db="EMBL/GenBank/DDBJ databases">
        <authorList>
            <person name="Peeters C."/>
        </authorList>
    </citation>
    <scope>NUCLEOTIDE SEQUENCE [LARGE SCALE GENOMIC DNA]</scope>
</reference>
<evidence type="ECO:0000256" key="2">
    <source>
        <dbReference type="ARBA" id="ARBA00022747"/>
    </source>
</evidence>
<gene>
    <name evidence="5" type="primary">hsdS</name>
    <name evidence="5" type="ORF">AWB70_03369</name>
</gene>
<dbReference type="Pfam" id="PF01420">
    <property type="entry name" value="Methylase_S"/>
    <property type="match status" value="1"/>
</dbReference>
<evidence type="ECO:0000256" key="3">
    <source>
        <dbReference type="ARBA" id="ARBA00023125"/>
    </source>
</evidence>
<dbReference type="EMBL" id="FCNY02000008">
    <property type="protein sequence ID" value="SAL44178.1"/>
    <property type="molecule type" value="Genomic_DNA"/>
</dbReference>
<sequence>MRTVGDLLCSASYGTNEKASEDGQFPVLRMNNITKKGAIDLADLKYMNLEAKSKDRYLVQAGDVLFNRTNSADLVGKTALFRERTPMAYAGYLIRLRTNSNNDPEYLSAFLNSAYSKKVLRGMCKSIIGMANINATELQAIIIGQPPLSLQREFAKHIGKLIMCQEVHKRTLLALDNLFSSLQHRAFTGTL</sequence>
<accession>A0A158HIE5</accession>
<dbReference type="Proteomes" id="UP000054740">
    <property type="component" value="Unassembled WGS sequence"/>
</dbReference>
<dbReference type="Gene3D" id="3.90.220.20">
    <property type="entry name" value="DNA methylase specificity domains"/>
    <property type="match status" value="1"/>
</dbReference>
<keyword evidence="2" id="KW-0680">Restriction system</keyword>
<dbReference type="AlphaFoldDB" id="A0A158HIE5"/>
<dbReference type="GO" id="GO:0009307">
    <property type="term" value="P:DNA restriction-modification system"/>
    <property type="evidence" value="ECO:0007669"/>
    <property type="project" value="UniProtKB-KW"/>
</dbReference>
<protein>
    <submittedName>
        <fullName evidence="5">Type-1 restriction enzyme EcoKI specificity protein</fullName>
    </submittedName>
</protein>
<dbReference type="PANTHER" id="PTHR30408">
    <property type="entry name" value="TYPE-1 RESTRICTION ENZYME ECOKI SPECIFICITY PROTEIN"/>
    <property type="match status" value="1"/>
</dbReference>
<feature type="domain" description="Type I restriction modification DNA specificity" evidence="4">
    <location>
        <begin position="16"/>
        <end position="172"/>
    </location>
</feature>
<evidence type="ECO:0000313" key="6">
    <source>
        <dbReference type="Proteomes" id="UP000054740"/>
    </source>
</evidence>
<dbReference type="GO" id="GO:0003677">
    <property type="term" value="F:DNA binding"/>
    <property type="evidence" value="ECO:0007669"/>
    <property type="project" value="UniProtKB-KW"/>
</dbReference>
<name>A0A158HIE5_CABCO</name>
<keyword evidence="6" id="KW-1185">Reference proteome</keyword>
<evidence type="ECO:0000256" key="1">
    <source>
        <dbReference type="ARBA" id="ARBA00010923"/>
    </source>
</evidence>
<dbReference type="SUPFAM" id="SSF116734">
    <property type="entry name" value="DNA methylase specificity domain"/>
    <property type="match status" value="1"/>
</dbReference>
<evidence type="ECO:0000259" key="4">
    <source>
        <dbReference type="Pfam" id="PF01420"/>
    </source>
</evidence>
<keyword evidence="3" id="KW-0238">DNA-binding</keyword>
<dbReference type="InterPro" id="IPR000055">
    <property type="entry name" value="Restrct_endonuc_typeI_TRD"/>
</dbReference>
<evidence type="ECO:0000313" key="5">
    <source>
        <dbReference type="EMBL" id="SAL44178.1"/>
    </source>
</evidence>
<dbReference type="InterPro" id="IPR052021">
    <property type="entry name" value="Type-I_RS_S_subunit"/>
</dbReference>
<dbReference type="CDD" id="cd17524">
    <property type="entry name" value="RMtype1_S_EcoUTORF5051P-TRD2-CR2_like"/>
    <property type="match status" value="1"/>
</dbReference>
<proteinExistence type="inferred from homology"/>
<dbReference type="InterPro" id="IPR044946">
    <property type="entry name" value="Restrct_endonuc_typeI_TRD_sf"/>
</dbReference>
<organism evidence="5 6">
    <name type="scientific">Caballeronia cordobensis</name>
    <name type="common">Burkholderia cordobensis</name>
    <dbReference type="NCBI Taxonomy" id="1353886"/>
    <lineage>
        <taxon>Bacteria</taxon>
        <taxon>Pseudomonadati</taxon>
        <taxon>Pseudomonadota</taxon>
        <taxon>Betaproteobacteria</taxon>
        <taxon>Burkholderiales</taxon>
        <taxon>Burkholderiaceae</taxon>
        <taxon>Caballeronia</taxon>
    </lineage>
</organism>
<comment type="similarity">
    <text evidence="1">Belongs to the type-I restriction system S methylase family.</text>
</comment>